<evidence type="ECO:0000313" key="1">
    <source>
        <dbReference type="EMBL" id="UZW16392.1"/>
    </source>
</evidence>
<evidence type="ECO:0008006" key="3">
    <source>
        <dbReference type="Google" id="ProtNLM"/>
    </source>
</evidence>
<dbReference type="RefSeq" id="WP_267165216.1">
    <property type="nucleotide sequence ID" value="NZ_CP112866.1"/>
</dbReference>
<dbReference type="Proteomes" id="UP001164116">
    <property type="component" value="Chromosome"/>
</dbReference>
<proteinExistence type="predicted"/>
<organism evidence="1 2">
    <name type="scientific">Pseudomonas quebecensis</name>
    <dbReference type="NCBI Taxonomy" id="2995174"/>
    <lineage>
        <taxon>Bacteria</taxon>
        <taxon>Pseudomonadati</taxon>
        <taxon>Pseudomonadota</taxon>
        <taxon>Gammaproteobacteria</taxon>
        <taxon>Pseudomonadales</taxon>
        <taxon>Pseudomonadaceae</taxon>
        <taxon>Pseudomonas</taxon>
    </lineage>
</organism>
<evidence type="ECO:0000313" key="2">
    <source>
        <dbReference type="Proteomes" id="UP001164116"/>
    </source>
</evidence>
<sequence>MMEKKTLELIRCFETRRRAAPQLNALPDGSYEGQVSGFPGLINRNTALKETMEFLIPRWDDFSTDPSFPDTVSVWMWPLDDPRPADPFTTFTVSSPPATGVPVNIALARRPPGVHLLLYSVFVDNVGNTSESLSQPLIVDLAGPYYSHVGPIPAPLPPADLPTPATLAYFQGLLNETALFSVPDYVANGRADGDYVLLYYNNSDTPYLPTAGSSDPKWVLPVNLTIPLPLSVVQGSEDGLRSLRYELYDAAGNPARLSSQFVFDVGLFPAPTNFKAPTVDLAVPGDQLIDRNDAAQLNGAIIRIPAYDNFLRGIDGDILSVTLTTSLGSRTLPDVPLGSNAFPVQVHADYPTLLQIYGATEGELEMTVSYVVKRRSVSHNALLTAMTNLDLFVVGPTNPDEPSLINPNLNPAVVRGEDATGVEGADNELTPEHANRPANVHITLWDTPPTPDASPFTIYLYYEGVLADTLFVPSGTASQEVTLHIPWNIIADHSNGTKRVHYTIGSTGTSNRQYSPTTPVEVTANIISLLAPTIRNLVGGGNGIVNCTSFRPALGNIVVYVPASEHFTLNMIVRVHWRGYRDDMGADEVTAVYGFKDSPPLTQAMLTGGFEVKLEDYFTRFKPIQPTRANRTDGSARVHYTIMLHGELVTSSEATPLVRGHLVGGTNGTFCDGLPVPAP</sequence>
<reference evidence="1" key="1">
    <citation type="submission" date="2022-11" db="EMBL/GenBank/DDBJ databases">
        <title>Taxonomic description of a new Pseudomonas species.</title>
        <authorList>
            <person name="Tambong J.T."/>
        </authorList>
    </citation>
    <scope>NUCLEOTIDE SEQUENCE</scope>
    <source>
        <strain evidence="1">S1Bt42</strain>
    </source>
</reference>
<dbReference type="EMBL" id="CP112866">
    <property type="protein sequence ID" value="UZW16392.1"/>
    <property type="molecule type" value="Genomic_DNA"/>
</dbReference>
<name>A0ABY6Q8R2_9PSED</name>
<keyword evidence="2" id="KW-1185">Reference proteome</keyword>
<protein>
    <recommendedName>
        <fullName evidence="3">Ig-like domain-containing protein</fullName>
    </recommendedName>
</protein>
<accession>A0ABY6Q8R2</accession>
<gene>
    <name evidence="1" type="ORF">OSC50_13340</name>
</gene>